<evidence type="ECO:0000313" key="1">
    <source>
        <dbReference type="EMBL" id="CAE0466612.1"/>
    </source>
</evidence>
<gene>
    <name evidence="1" type="ORF">CDEB00056_LOCUS11464</name>
</gene>
<organism evidence="1">
    <name type="scientific">Chaetoceros debilis</name>
    <dbReference type="NCBI Taxonomy" id="122233"/>
    <lineage>
        <taxon>Eukaryota</taxon>
        <taxon>Sar</taxon>
        <taxon>Stramenopiles</taxon>
        <taxon>Ochrophyta</taxon>
        <taxon>Bacillariophyta</taxon>
        <taxon>Coscinodiscophyceae</taxon>
        <taxon>Chaetocerotophycidae</taxon>
        <taxon>Chaetocerotales</taxon>
        <taxon>Chaetocerotaceae</taxon>
        <taxon>Chaetoceros</taxon>
    </lineage>
</organism>
<sequence>MKEKPDRARSDMLALQMIHSDTKQSGTMIWHLATIDKFPYKTDSKSGEKIVNCNIIMKMSLKALHLSHKGIESSWAEELFPMDRKEIPSYAMAVEKRGRAAAAFAKDYESECMMN</sequence>
<proteinExistence type="predicted"/>
<name>A0A7S3VA73_9STRA</name>
<dbReference type="EMBL" id="HBIO01014844">
    <property type="protein sequence ID" value="CAE0466612.1"/>
    <property type="molecule type" value="Transcribed_RNA"/>
</dbReference>
<protein>
    <submittedName>
        <fullName evidence="1">Uncharacterized protein</fullName>
    </submittedName>
</protein>
<accession>A0A7S3VA73</accession>
<dbReference type="AlphaFoldDB" id="A0A7S3VA73"/>
<reference evidence="1" key="1">
    <citation type="submission" date="2021-01" db="EMBL/GenBank/DDBJ databases">
        <authorList>
            <person name="Corre E."/>
            <person name="Pelletier E."/>
            <person name="Niang G."/>
            <person name="Scheremetjew M."/>
            <person name="Finn R."/>
            <person name="Kale V."/>
            <person name="Holt S."/>
            <person name="Cochrane G."/>
            <person name="Meng A."/>
            <person name="Brown T."/>
            <person name="Cohen L."/>
        </authorList>
    </citation>
    <scope>NUCLEOTIDE SEQUENCE</scope>
    <source>
        <strain evidence="1">MM31A-1</strain>
    </source>
</reference>